<proteinExistence type="predicted"/>
<dbReference type="EMBL" id="FMHU01000001">
    <property type="protein sequence ID" value="SCL15058.1"/>
    <property type="molecule type" value="Genomic_DNA"/>
</dbReference>
<dbReference type="AlphaFoldDB" id="A0A1C6RD43"/>
<keyword evidence="3" id="KW-1185">Reference proteome</keyword>
<evidence type="ECO:0000256" key="1">
    <source>
        <dbReference type="SAM" id="MobiDB-lite"/>
    </source>
</evidence>
<evidence type="ECO:0000313" key="2">
    <source>
        <dbReference type="EMBL" id="SCL15058.1"/>
    </source>
</evidence>
<reference evidence="3" key="1">
    <citation type="submission" date="2016-06" db="EMBL/GenBank/DDBJ databases">
        <authorList>
            <person name="Varghese N."/>
        </authorList>
    </citation>
    <scope>NUCLEOTIDE SEQUENCE [LARGE SCALE GENOMIC DNA]</scope>
    <source>
        <strain evidence="3">DSM 46123</strain>
    </source>
</reference>
<feature type="region of interest" description="Disordered" evidence="1">
    <location>
        <begin position="1"/>
        <end position="60"/>
    </location>
</feature>
<evidence type="ECO:0000313" key="3">
    <source>
        <dbReference type="Proteomes" id="UP000198906"/>
    </source>
</evidence>
<dbReference type="RefSeq" id="WP_091453168.1">
    <property type="nucleotide sequence ID" value="NZ_FMHU01000001.1"/>
</dbReference>
<name>A0A1C6RD43_9ACTN</name>
<organism evidence="2 3">
    <name type="scientific">Micromonospora inyonensis</name>
    <dbReference type="NCBI Taxonomy" id="47866"/>
    <lineage>
        <taxon>Bacteria</taxon>
        <taxon>Bacillati</taxon>
        <taxon>Actinomycetota</taxon>
        <taxon>Actinomycetes</taxon>
        <taxon>Micromonosporales</taxon>
        <taxon>Micromonosporaceae</taxon>
        <taxon>Micromonospora</taxon>
    </lineage>
</organism>
<protein>
    <submittedName>
        <fullName evidence="2">Uncharacterized protein</fullName>
    </submittedName>
</protein>
<accession>A0A1C6RD43</accession>
<dbReference type="STRING" id="47866.GA0074694_1034"/>
<gene>
    <name evidence="2" type="ORF">GA0074694_1034</name>
</gene>
<sequence>MARAKLTGPQPATDEQHTPPAEPAVDEQPTPTEPPAAAPVATEPGCTHPQCVLEHPHAGPAVLDTPAAVDVDQDQALRRVVDARAELDAATAAVLPAAGYVIATAALHVPGGARAHVTGDRVPVGNVARNGWEHLVRPPEPGE</sequence>
<dbReference type="Proteomes" id="UP000198906">
    <property type="component" value="Unassembled WGS sequence"/>
</dbReference>